<evidence type="ECO:0000256" key="1">
    <source>
        <dbReference type="ARBA" id="ARBA00022603"/>
    </source>
</evidence>
<evidence type="ECO:0000313" key="5">
    <source>
        <dbReference type="Proteomes" id="UP000601435"/>
    </source>
</evidence>
<dbReference type="OrthoDB" id="276151at2759"/>
<dbReference type="SUPFAM" id="SSF53335">
    <property type="entry name" value="S-adenosyl-L-methionine-dependent methyltransferases"/>
    <property type="match status" value="1"/>
</dbReference>
<evidence type="ECO:0000256" key="2">
    <source>
        <dbReference type="ARBA" id="ARBA00022679"/>
    </source>
</evidence>
<dbReference type="EMBL" id="CAJNJA010053598">
    <property type="protein sequence ID" value="CAE7850927.1"/>
    <property type="molecule type" value="Genomic_DNA"/>
</dbReference>
<dbReference type="Pfam" id="PF05724">
    <property type="entry name" value="TPMT"/>
    <property type="match status" value="2"/>
</dbReference>
<dbReference type="AlphaFoldDB" id="A0A813A1R6"/>
<accession>A0A813A1R6</accession>
<evidence type="ECO:0000313" key="4">
    <source>
        <dbReference type="EMBL" id="CAE7850927.1"/>
    </source>
</evidence>
<dbReference type="PROSITE" id="PS51585">
    <property type="entry name" value="SAM_MT_TPMT"/>
    <property type="match status" value="1"/>
</dbReference>
<dbReference type="InterPro" id="IPR008854">
    <property type="entry name" value="TPMT"/>
</dbReference>
<dbReference type="GO" id="GO:0008119">
    <property type="term" value="F:thiopurine S-methyltransferase activity"/>
    <property type="evidence" value="ECO:0007669"/>
    <property type="project" value="TreeGrafter"/>
</dbReference>
<reference evidence="4" key="1">
    <citation type="submission" date="2021-02" db="EMBL/GenBank/DDBJ databases">
        <authorList>
            <person name="Dougan E. K."/>
            <person name="Rhodes N."/>
            <person name="Thang M."/>
            <person name="Chan C."/>
        </authorList>
    </citation>
    <scope>NUCLEOTIDE SEQUENCE</scope>
</reference>
<keyword evidence="3" id="KW-0949">S-adenosyl-L-methionine</keyword>
<protein>
    <submittedName>
        <fullName evidence="4">Tpmt protein</fullName>
    </submittedName>
</protein>
<dbReference type="GO" id="GO:0032259">
    <property type="term" value="P:methylation"/>
    <property type="evidence" value="ECO:0007669"/>
    <property type="project" value="UniProtKB-KW"/>
</dbReference>
<comment type="caution">
    <text evidence="4">The sequence shown here is derived from an EMBL/GenBank/DDBJ whole genome shotgun (WGS) entry which is preliminary data.</text>
</comment>
<keyword evidence="1" id="KW-0489">Methyltransferase</keyword>
<dbReference type="PANTHER" id="PTHR10259:SF11">
    <property type="entry name" value="THIOPURINE S-METHYLTRANSFERASE"/>
    <property type="match status" value="1"/>
</dbReference>
<gene>
    <name evidence="4" type="primary">tpmt</name>
    <name evidence="4" type="ORF">SNEC2469_LOCUS26381</name>
</gene>
<evidence type="ECO:0000256" key="3">
    <source>
        <dbReference type="ARBA" id="ARBA00022691"/>
    </source>
</evidence>
<name>A0A813A1R6_9DINO</name>
<sequence>RLGAQAAAAAGAGAALAGLAVRCEAEDKAERLQSWEDRWSVNRISWHLEDANPHLRKYLTKIIDPDASVANGMGPRILVPLCGKTVDMVYLARLGYRVVGVDGVRKAIEDFAKDFGLKVPTAKGPTMHVNFPPELEPSRFRGHAVLIPAGPEDGSRHEPPPPVIFVEGDFLGLGPEQAKALVPFEAAFDRGGFVAVEPCDRQLYADTLGHLMAPGGRILLVAVEHDGFAGGKRGPPYQVTAEEMQKYFGGRFALQRLGGAEALDEALRARGATRFMESVYLLTKK</sequence>
<keyword evidence="5" id="KW-1185">Reference proteome</keyword>
<organism evidence="4 5">
    <name type="scientific">Symbiodinium necroappetens</name>
    <dbReference type="NCBI Taxonomy" id="1628268"/>
    <lineage>
        <taxon>Eukaryota</taxon>
        <taxon>Sar</taxon>
        <taxon>Alveolata</taxon>
        <taxon>Dinophyceae</taxon>
        <taxon>Suessiales</taxon>
        <taxon>Symbiodiniaceae</taxon>
        <taxon>Symbiodinium</taxon>
    </lineage>
</organism>
<dbReference type="Proteomes" id="UP000601435">
    <property type="component" value="Unassembled WGS sequence"/>
</dbReference>
<dbReference type="InterPro" id="IPR029063">
    <property type="entry name" value="SAM-dependent_MTases_sf"/>
</dbReference>
<dbReference type="Gene3D" id="3.40.50.150">
    <property type="entry name" value="Vaccinia Virus protein VP39"/>
    <property type="match status" value="1"/>
</dbReference>
<proteinExistence type="predicted"/>
<feature type="non-terminal residue" evidence="4">
    <location>
        <position position="1"/>
    </location>
</feature>
<dbReference type="PANTHER" id="PTHR10259">
    <property type="entry name" value="THIOPURINE S-METHYLTRANSFERASE"/>
    <property type="match status" value="1"/>
</dbReference>
<keyword evidence="2" id="KW-0808">Transferase</keyword>